<accession>A0A7X6N466</accession>
<feature type="transmembrane region" description="Helical" evidence="1">
    <location>
        <begin position="9"/>
        <end position="28"/>
    </location>
</feature>
<proteinExistence type="predicted"/>
<comment type="caution">
    <text evidence="2">The sequence shown here is derived from an EMBL/GenBank/DDBJ whole genome shotgun (WGS) entry which is preliminary data.</text>
</comment>
<feature type="transmembrane region" description="Helical" evidence="1">
    <location>
        <begin position="88"/>
        <end position="110"/>
    </location>
</feature>
<feature type="transmembrane region" description="Helical" evidence="1">
    <location>
        <begin position="59"/>
        <end position="82"/>
    </location>
</feature>
<sequence>MVNKVKRVVGYGILNFILFAIVSLSFSVKGHVEWHSLITVIAIMLIASALLYRKQPMAIYLMALAMLFIGITIATALVQLVVGKLALHGVMLGVGWVSVLLNLIAFGLWIKAAVQYRRAAGIYFRK</sequence>
<evidence type="ECO:0000313" key="2">
    <source>
        <dbReference type="EMBL" id="NKZ24284.1"/>
    </source>
</evidence>
<dbReference type="RefSeq" id="WP_168722082.1">
    <property type="nucleotide sequence ID" value="NZ_JAAXPN010000005.1"/>
</dbReference>
<keyword evidence="1" id="KW-0812">Transmembrane</keyword>
<dbReference type="AlphaFoldDB" id="A0A7X6N466"/>
<evidence type="ECO:0000256" key="1">
    <source>
        <dbReference type="SAM" id="Phobius"/>
    </source>
</evidence>
<keyword evidence="1" id="KW-0472">Membrane</keyword>
<keyword evidence="3" id="KW-1185">Reference proteome</keyword>
<protein>
    <submittedName>
        <fullName evidence="2">Uncharacterized protein</fullName>
    </submittedName>
</protein>
<dbReference type="Proteomes" id="UP000549765">
    <property type="component" value="Unassembled WGS sequence"/>
</dbReference>
<reference evidence="2 3" key="1">
    <citation type="submission" date="2020-04" db="EMBL/GenBank/DDBJ databases">
        <title>MicrobeNet Type strains.</title>
        <authorList>
            <person name="Nicholson A.C."/>
        </authorList>
    </citation>
    <scope>NUCLEOTIDE SEQUENCE [LARGE SCALE GENOMIC DNA]</scope>
    <source>
        <strain evidence="2 3">CCUG 61472</strain>
    </source>
</reference>
<organism evidence="2 3">
    <name type="scientific">Periweissella fabalis</name>
    <dbReference type="NCBI Taxonomy" id="1070421"/>
    <lineage>
        <taxon>Bacteria</taxon>
        <taxon>Bacillati</taxon>
        <taxon>Bacillota</taxon>
        <taxon>Bacilli</taxon>
        <taxon>Lactobacillales</taxon>
        <taxon>Lactobacillaceae</taxon>
        <taxon>Periweissella</taxon>
    </lineage>
</organism>
<evidence type="ECO:0000313" key="3">
    <source>
        <dbReference type="Proteomes" id="UP000549765"/>
    </source>
</evidence>
<dbReference type="EMBL" id="JAAXPN010000005">
    <property type="protein sequence ID" value="NKZ24284.1"/>
    <property type="molecule type" value="Genomic_DNA"/>
</dbReference>
<keyword evidence="1" id="KW-1133">Transmembrane helix</keyword>
<feature type="transmembrane region" description="Helical" evidence="1">
    <location>
        <begin position="34"/>
        <end position="52"/>
    </location>
</feature>
<gene>
    <name evidence="2" type="ORF">HF964_05645</name>
</gene>
<name>A0A7X6N466_9LACO</name>